<feature type="compositionally biased region" description="Acidic residues" evidence="8">
    <location>
        <begin position="236"/>
        <end position="252"/>
    </location>
</feature>
<evidence type="ECO:0000256" key="4">
    <source>
        <dbReference type="ARBA" id="ARBA00022685"/>
    </source>
</evidence>
<dbReference type="PROSITE" id="PS50256">
    <property type="entry name" value="PIR_REPEAT_2"/>
    <property type="match status" value="9"/>
</dbReference>
<feature type="domain" description="Cell wall mannoprotein PIR1-like C-terminal" evidence="10">
    <location>
        <begin position="275"/>
        <end position="348"/>
    </location>
</feature>
<dbReference type="Pfam" id="PF00399">
    <property type="entry name" value="PIR"/>
    <property type="match status" value="9"/>
</dbReference>
<evidence type="ECO:0000313" key="11">
    <source>
        <dbReference type="EMBL" id="CEP21402.1"/>
    </source>
</evidence>
<dbReference type="PANTHER" id="PTHR47254">
    <property type="entry name" value="CELL WALL MANNOPROTEIN CIS3-RELATED"/>
    <property type="match status" value="1"/>
</dbReference>
<keyword evidence="4" id="KW-0165">Cleavage on pair of basic residues</keyword>
<protein>
    <recommendedName>
        <fullName evidence="10">Cell wall mannoprotein PIR1-like C-terminal domain-containing protein</fullName>
    </recommendedName>
</protein>
<keyword evidence="3" id="KW-0964">Secreted</keyword>
<sequence>MQYKKSLLTSTFLASALASYIPSEPWTTLTPDEDYPSGAITDHLRTFGIAVQPITSASATATASVDKRDVVSQIGDGQIQATTATEAQVVSQIGDGQIQATTATEAQVVSQIGDGQIQATTATAAQVVSQIGDGQIQATTATAAQVVSQIGDGQIQATTATEAQVVSQIGDGQIQATTATEAQVVSQIGDGQIQATTLTTAQAISQIGDGQIQATTSTVAAASQITDGQVQATSEVSDDDAENGQDTEGAEEDDYAFSYSCLTDSSLAMTLNGSVLTDSRGRIGSIVANRQFQFDGPPPQAGAIYAAGWSITTDGYLALGDSDVFYQCLSGSFYNLYDESIGDQCTAIHLEIVDLITC</sequence>
<feature type="chain" id="PRO_5005217215" description="Cell wall mannoprotein PIR1-like C-terminal domain-containing protein" evidence="9">
    <location>
        <begin position="19"/>
        <end position="358"/>
    </location>
</feature>
<evidence type="ECO:0000256" key="5">
    <source>
        <dbReference type="ARBA" id="ARBA00022729"/>
    </source>
</evidence>
<evidence type="ECO:0000313" key="12">
    <source>
        <dbReference type="Proteomes" id="UP000038830"/>
    </source>
</evidence>
<dbReference type="GO" id="GO:0009277">
    <property type="term" value="C:fungal-type cell wall"/>
    <property type="evidence" value="ECO:0007669"/>
    <property type="project" value="TreeGrafter"/>
</dbReference>
<dbReference type="InterPro" id="IPR054508">
    <property type="entry name" value="PIR1-like_C"/>
</dbReference>
<reference evidence="12" key="1">
    <citation type="journal article" date="2015" name="J. Biotechnol.">
        <title>The structure of the Cyberlindnera jadinii genome and its relation to Candida utilis analyzed by the occurrence of single nucleotide polymorphisms.</title>
        <authorList>
            <person name="Rupp O."/>
            <person name="Brinkrolf K."/>
            <person name="Buerth C."/>
            <person name="Kunigo M."/>
            <person name="Schneider J."/>
            <person name="Jaenicke S."/>
            <person name="Goesmann A."/>
            <person name="Puehler A."/>
            <person name="Jaeger K.-E."/>
            <person name="Ernst J.F."/>
        </authorList>
    </citation>
    <scope>NUCLEOTIDE SEQUENCE [LARGE SCALE GENOMIC DNA]</scope>
    <source>
        <strain evidence="12">ATCC 18201 / CBS 1600 / BCRC 20928 / JCM 3617 / NBRC 0987 / NRRL Y-1542</strain>
    </source>
</reference>
<evidence type="ECO:0000256" key="6">
    <source>
        <dbReference type="ARBA" id="ARBA00022737"/>
    </source>
</evidence>
<accession>A0A0H5C1M6</accession>
<evidence type="ECO:0000256" key="8">
    <source>
        <dbReference type="SAM" id="MobiDB-lite"/>
    </source>
</evidence>
<comment type="subcellular location">
    <subcellularLocation>
        <location evidence="1">Secreted</location>
        <location evidence="1">Cell wall</location>
    </subcellularLocation>
</comment>
<dbReference type="EMBL" id="CDQK01000002">
    <property type="protein sequence ID" value="CEP21402.1"/>
    <property type="molecule type" value="Genomic_DNA"/>
</dbReference>
<evidence type="ECO:0000256" key="1">
    <source>
        <dbReference type="ARBA" id="ARBA00004191"/>
    </source>
</evidence>
<keyword evidence="2" id="KW-0134">Cell wall</keyword>
<dbReference type="GO" id="GO:0005199">
    <property type="term" value="F:structural constituent of cell wall"/>
    <property type="evidence" value="ECO:0007669"/>
    <property type="project" value="InterPro"/>
</dbReference>
<dbReference type="Pfam" id="PF22799">
    <property type="entry name" value="PIR1-like_C"/>
    <property type="match status" value="1"/>
</dbReference>
<dbReference type="GO" id="GO:0031505">
    <property type="term" value="P:fungal-type cell wall organization"/>
    <property type="evidence" value="ECO:0007669"/>
    <property type="project" value="UniProtKB-ARBA"/>
</dbReference>
<dbReference type="InterPro" id="IPR000420">
    <property type="entry name" value="Yeast_PIR_rpt"/>
</dbReference>
<evidence type="ECO:0000256" key="7">
    <source>
        <dbReference type="ARBA" id="ARBA00038219"/>
    </source>
</evidence>
<dbReference type="InterPro" id="IPR051153">
    <property type="entry name" value="Yeast_CWMannoprotein_PIR"/>
</dbReference>
<proteinExistence type="inferred from homology"/>
<evidence type="ECO:0000259" key="10">
    <source>
        <dbReference type="Pfam" id="PF22799"/>
    </source>
</evidence>
<feature type="region of interest" description="Disordered" evidence="8">
    <location>
        <begin position="227"/>
        <end position="252"/>
    </location>
</feature>
<evidence type="ECO:0000256" key="2">
    <source>
        <dbReference type="ARBA" id="ARBA00022512"/>
    </source>
</evidence>
<dbReference type="Proteomes" id="UP000038830">
    <property type="component" value="Unassembled WGS sequence"/>
</dbReference>
<organism evidence="11 12">
    <name type="scientific">Cyberlindnera jadinii (strain ATCC 18201 / CBS 1600 / BCRC 20928 / JCM 3617 / NBRC 0987 / NRRL Y-1542)</name>
    <name type="common">Torula yeast</name>
    <name type="synonym">Candida utilis</name>
    <dbReference type="NCBI Taxonomy" id="983966"/>
    <lineage>
        <taxon>Eukaryota</taxon>
        <taxon>Fungi</taxon>
        <taxon>Dikarya</taxon>
        <taxon>Ascomycota</taxon>
        <taxon>Saccharomycotina</taxon>
        <taxon>Saccharomycetes</taxon>
        <taxon>Phaffomycetales</taxon>
        <taxon>Phaffomycetaceae</taxon>
        <taxon>Cyberlindnera</taxon>
    </lineage>
</organism>
<dbReference type="AlphaFoldDB" id="A0A0H5C1M6"/>
<name>A0A0H5C1M6_CYBJN</name>
<evidence type="ECO:0000256" key="3">
    <source>
        <dbReference type="ARBA" id="ARBA00022525"/>
    </source>
</evidence>
<dbReference type="PANTHER" id="PTHR47254:SF1">
    <property type="entry name" value="CELL WALL MANNOPROTEIN CIS3-RELATED"/>
    <property type="match status" value="1"/>
</dbReference>
<comment type="similarity">
    <text evidence="7">Belongs to the PIR protein family.</text>
</comment>
<keyword evidence="5 9" id="KW-0732">Signal</keyword>
<gene>
    <name evidence="11" type="ORF">BN1211_1491</name>
</gene>
<feature type="signal peptide" evidence="9">
    <location>
        <begin position="1"/>
        <end position="18"/>
    </location>
</feature>
<dbReference type="PROSITE" id="PS00929">
    <property type="entry name" value="PIR_REPEAT_1"/>
    <property type="match status" value="2"/>
</dbReference>
<evidence type="ECO:0000256" key="9">
    <source>
        <dbReference type="SAM" id="SignalP"/>
    </source>
</evidence>
<keyword evidence="6" id="KW-0677">Repeat</keyword>